<dbReference type="Proteomes" id="UP001610563">
    <property type="component" value="Unassembled WGS sequence"/>
</dbReference>
<gene>
    <name evidence="2" type="ORF">BJX66DRAFT_316288</name>
</gene>
<feature type="signal peptide" evidence="1">
    <location>
        <begin position="1"/>
        <end position="24"/>
    </location>
</feature>
<proteinExistence type="predicted"/>
<keyword evidence="1" id="KW-0732">Signal</keyword>
<protein>
    <submittedName>
        <fullName evidence="2">Uncharacterized protein</fullName>
    </submittedName>
</protein>
<sequence length="291" mass="30251">MVTLRASVLASLAMTLLSSAGTKAANIGFCTDASCGSCPVYQEGVLDYPDCWTVTVDQLDNKGYELNPAGGYVVYLDIPQPEQNCVYVIGTGPDCGVAVGRYSHAICVRQAWTTSLTFMHCCGDCGGVGAKIEATPVAANLIESRSVAKRDCSTWTTTQGQHDSYGSNQAVSNIVSGPAEVQIQKTVTTGRSSSFSVSVGDPYGVASASTGITFEESTSTALAYTFQVLEGQTGYVAWTPLVTCVDGTLSGCDGAADESGVLCTPKKDSNGEVAGQYTFVSSSRVGLPLKV</sequence>
<evidence type="ECO:0000256" key="1">
    <source>
        <dbReference type="SAM" id="SignalP"/>
    </source>
</evidence>
<comment type="caution">
    <text evidence="2">The sequence shown here is derived from an EMBL/GenBank/DDBJ whole genome shotgun (WGS) entry which is preliminary data.</text>
</comment>
<feature type="chain" id="PRO_5046540245" evidence="1">
    <location>
        <begin position="25"/>
        <end position="291"/>
    </location>
</feature>
<reference evidence="2 3" key="1">
    <citation type="submission" date="2024-07" db="EMBL/GenBank/DDBJ databases">
        <title>Section-level genome sequencing and comparative genomics of Aspergillus sections Usti and Cavernicolus.</title>
        <authorList>
            <consortium name="Lawrence Berkeley National Laboratory"/>
            <person name="Nybo J.L."/>
            <person name="Vesth T.C."/>
            <person name="Theobald S."/>
            <person name="Frisvad J.C."/>
            <person name="Larsen T.O."/>
            <person name="Kjaerboelling I."/>
            <person name="Rothschild-Mancinelli K."/>
            <person name="Lyhne E.K."/>
            <person name="Kogle M.E."/>
            <person name="Barry K."/>
            <person name="Clum A."/>
            <person name="Na H."/>
            <person name="Ledsgaard L."/>
            <person name="Lin J."/>
            <person name="Lipzen A."/>
            <person name="Kuo A."/>
            <person name="Riley R."/>
            <person name="Mondo S."/>
            <person name="Labutti K."/>
            <person name="Haridas S."/>
            <person name="Pangalinan J."/>
            <person name="Salamov A.A."/>
            <person name="Simmons B.A."/>
            <person name="Magnuson J.K."/>
            <person name="Chen J."/>
            <person name="Drula E."/>
            <person name="Henrissat B."/>
            <person name="Wiebenga A."/>
            <person name="Lubbers R.J."/>
            <person name="Gomes A.C."/>
            <person name="Makela M.R."/>
            <person name="Stajich J."/>
            <person name="Grigoriev I.V."/>
            <person name="Mortensen U.H."/>
            <person name="De Vries R.P."/>
            <person name="Baker S.E."/>
            <person name="Andersen M.R."/>
        </authorList>
    </citation>
    <scope>NUCLEOTIDE SEQUENCE [LARGE SCALE GENOMIC DNA]</scope>
    <source>
        <strain evidence="2 3">CBS 209.92</strain>
    </source>
</reference>
<dbReference type="Pfam" id="PF19535">
    <property type="entry name" value="DUF6060"/>
    <property type="match status" value="1"/>
</dbReference>
<evidence type="ECO:0000313" key="2">
    <source>
        <dbReference type="EMBL" id="KAL2784719.1"/>
    </source>
</evidence>
<organism evidence="2 3">
    <name type="scientific">Aspergillus keveii</name>
    <dbReference type="NCBI Taxonomy" id="714993"/>
    <lineage>
        <taxon>Eukaryota</taxon>
        <taxon>Fungi</taxon>
        <taxon>Dikarya</taxon>
        <taxon>Ascomycota</taxon>
        <taxon>Pezizomycotina</taxon>
        <taxon>Eurotiomycetes</taxon>
        <taxon>Eurotiomycetidae</taxon>
        <taxon>Eurotiales</taxon>
        <taxon>Aspergillaceae</taxon>
        <taxon>Aspergillus</taxon>
        <taxon>Aspergillus subgen. Nidulantes</taxon>
    </lineage>
</organism>
<dbReference type="InterPro" id="IPR045702">
    <property type="entry name" value="DUF6060"/>
</dbReference>
<keyword evidence="3" id="KW-1185">Reference proteome</keyword>
<name>A0ABR4FN73_9EURO</name>
<accession>A0ABR4FN73</accession>
<evidence type="ECO:0000313" key="3">
    <source>
        <dbReference type="Proteomes" id="UP001610563"/>
    </source>
</evidence>
<dbReference type="EMBL" id="JBFTWV010000169">
    <property type="protein sequence ID" value="KAL2784719.1"/>
    <property type="molecule type" value="Genomic_DNA"/>
</dbReference>